<dbReference type="KEGG" id="hiq:CGSHiGG_04855"/>
<protein>
    <submittedName>
        <fullName evidence="1">Uncharacterized protein</fullName>
    </submittedName>
</protein>
<accession>A5UGL0</accession>
<gene>
    <name evidence="1" type="ordered locus">CGSHiGG_04855</name>
</gene>
<evidence type="ECO:0000313" key="2">
    <source>
        <dbReference type="Proteomes" id="UP000001990"/>
    </source>
</evidence>
<sequence>MMKKIDVLKDLMAKNEWKKAISLASKFPRLGNAKDAIKSAQMAYTNPNFVRQIKKDPDKLIYQGIQTLIAKYG</sequence>
<name>A5UGL0_HAEIG</name>
<evidence type="ECO:0000313" key="1">
    <source>
        <dbReference type="EMBL" id="ABQ99915.1"/>
    </source>
</evidence>
<dbReference type="HOGENOM" id="CLU_2699551_0_0_6"/>
<proteinExistence type="predicted"/>
<dbReference type="Proteomes" id="UP000001990">
    <property type="component" value="Chromosome"/>
</dbReference>
<organism evidence="1 2">
    <name type="scientific">Haemophilus influenzae (strain PittGG)</name>
    <dbReference type="NCBI Taxonomy" id="374931"/>
    <lineage>
        <taxon>Bacteria</taxon>
        <taxon>Pseudomonadati</taxon>
        <taxon>Pseudomonadota</taxon>
        <taxon>Gammaproteobacteria</taxon>
        <taxon>Pasteurellales</taxon>
        <taxon>Pasteurellaceae</taxon>
        <taxon>Haemophilus</taxon>
    </lineage>
</organism>
<dbReference type="EMBL" id="CP000672">
    <property type="protein sequence ID" value="ABQ99915.1"/>
    <property type="molecule type" value="Genomic_DNA"/>
</dbReference>
<dbReference type="AlphaFoldDB" id="A5UGL0"/>
<reference evidence="1 2" key="1">
    <citation type="journal article" date="2007" name="Genome Biol.">
        <title>Characterization and modeling of the Haemophilus influenzae core and supragenomes based on the complete genomic sequences of Rd and 12 clinical nontypeable strains.</title>
        <authorList>
            <person name="Hogg J.S."/>
            <person name="Hu F.Z."/>
            <person name="Janto B."/>
            <person name="Boissy R."/>
            <person name="Hayes J."/>
            <person name="Keefe R."/>
            <person name="Post J.C."/>
            <person name="Ehrlich G.D."/>
        </authorList>
    </citation>
    <scope>NUCLEOTIDE SEQUENCE [LARGE SCALE GENOMIC DNA]</scope>
    <source>
        <strain evidence="1 2">PittGG</strain>
    </source>
</reference>